<dbReference type="GO" id="GO:0005886">
    <property type="term" value="C:plasma membrane"/>
    <property type="evidence" value="ECO:0007669"/>
    <property type="project" value="UniProtKB-SubCell"/>
</dbReference>
<organism evidence="12 13">
    <name type="scientific">Magallana gigas</name>
    <name type="common">Pacific oyster</name>
    <name type="synonym">Crassostrea gigas</name>
    <dbReference type="NCBI Taxonomy" id="29159"/>
    <lineage>
        <taxon>Eukaryota</taxon>
        <taxon>Metazoa</taxon>
        <taxon>Spiralia</taxon>
        <taxon>Lophotrochozoa</taxon>
        <taxon>Mollusca</taxon>
        <taxon>Bivalvia</taxon>
        <taxon>Autobranchia</taxon>
        <taxon>Pteriomorphia</taxon>
        <taxon>Ostreida</taxon>
        <taxon>Ostreoidea</taxon>
        <taxon>Ostreidae</taxon>
        <taxon>Magallana</taxon>
    </lineage>
</organism>
<keyword evidence="9" id="KW-0407">Ion channel</keyword>
<evidence type="ECO:0000256" key="9">
    <source>
        <dbReference type="ARBA" id="ARBA00023303"/>
    </source>
</evidence>
<evidence type="ECO:0000256" key="5">
    <source>
        <dbReference type="ARBA" id="ARBA00022882"/>
    </source>
</evidence>
<accession>A0A8W8I0V9</accession>
<name>A0A8W8I0V9_MAGGI</name>
<dbReference type="PANTHER" id="PTHR46480:SF1">
    <property type="entry name" value="VOLTAGE-GATED HYDROGEN CHANNEL 1"/>
    <property type="match status" value="1"/>
</dbReference>
<evidence type="ECO:0000256" key="1">
    <source>
        <dbReference type="ARBA" id="ARBA00004651"/>
    </source>
</evidence>
<evidence type="ECO:0000256" key="7">
    <source>
        <dbReference type="ARBA" id="ARBA00023065"/>
    </source>
</evidence>
<feature type="region of interest" description="Disordered" evidence="11">
    <location>
        <begin position="240"/>
        <end position="345"/>
    </location>
</feature>
<dbReference type="InterPro" id="IPR027359">
    <property type="entry name" value="Volt_channel_dom_sf"/>
</dbReference>
<dbReference type="EnsemblMetazoa" id="G11823.1">
    <property type="protein sequence ID" value="G11823.1:cds"/>
    <property type="gene ID" value="G11823"/>
</dbReference>
<dbReference type="InterPro" id="IPR031846">
    <property type="entry name" value="Hvcn1"/>
</dbReference>
<keyword evidence="2" id="KW-0813">Transport</keyword>
<feature type="compositionally biased region" description="Basic and acidic residues" evidence="11">
    <location>
        <begin position="284"/>
        <end position="297"/>
    </location>
</feature>
<feature type="coiled-coil region" evidence="10">
    <location>
        <begin position="186"/>
        <end position="227"/>
    </location>
</feature>
<keyword evidence="6" id="KW-1133">Transmembrane helix</keyword>
<feature type="compositionally biased region" description="Polar residues" evidence="11">
    <location>
        <begin position="240"/>
        <end position="258"/>
    </location>
</feature>
<dbReference type="AlphaFoldDB" id="A0A8W8I0V9"/>
<keyword evidence="7" id="KW-0406">Ion transport</keyword>
<keyword evidence="10" id="KW-0175">Coiled coil</keyword>
<reference evidence="12" key="1">
    <citation type="submission" date="2022-08" db="UniProtKB">
        <authorList>
            <consortium name="EnsemblMetazoa"/>
        </authorList>
    </citation>
    <scope>IDENTIFICATION</scope>
    <source>
        <strain evidence="12">05x7-T-G4-1.051#20</strain>
    </source>
</reference>
<dbReference type="Proteomes" id="UP000005408">
    <property type="component" value="Unassembled WGS sequence"/>
</dbReference>
<evidence type="ECO:0000313" key="12">
    <source>
        <dbReference type="EnsemblMetazoa" id="G11823.1:cds"/>
    </source>
</evidence>
<evidence type="ECO:0000256" key="2">
    <source>
        <dbReference type="ARBA" id="ARBA00022448"/>
    </source>
</evidence>
<feature type="compositionally biased region" description="Polar residues" evidence="11">
    <location>
        <begin position="298"/>
        <end position="312"/>
    </location>
</feature>
<sequence length="497" mass="55536">MGRDDSTNCVEAHSLLNGLCMECYVILLTILDVLCITTELIIRLGIIKDPNADPTESPALATTSTLNLTNVTYKPDPGGSCQQCSVESSVEIAHCVAHYTSVTISCVFTIEVVSRVVAGCPGCWKDFLNVFDGLVVLMVCAMELLFTIFWDEVLCYDEAVEAATYLIVLRFCRIPRACSVRKRRYAERLENEMHYLRKAKSKSEEHSRELTTKLKRQQRELFELQNRLSSISMSFSNENISSQSISDQSTPQISNGTLPNGFHTTHLDEVDSMTSSNTIPKQADITETKENDSKELASRQSSVQYSSLLSEINSKREQIHNKSLKQKSGSSRNTSPKKEAEHPEVIYSNAHETTYMNTTGMYDGGGGSPLDSRAADIVFQLDKIIRDNQSNGVTTAFRDSAQSAHSVETDDDEAQLIRRSYGKSNNHVRASFAGRENKAFSIGEKTRASFTARDSRAHFSTRQDLNEEVRMRNLEVMAEYEGTRTYRSAEGIPLTDL</sequence>
<comment type="subcellular location">
    <subcellularLocation>
        <location evidence="1">Cell membrane</location>
        <topology evidence="1">Multi-pass membrane protein</topology>
    </subcellularLocation>
</comment>
<evidence type="ECO:0000313" key="13">
    <source>
        <dbReference type="Proteomes" id="UP000005408"/>
    </source>
</evidence>
<protein>
    <recommendedName>
        <fullName evidence="14">Voltage-gated hydrogen channel 1</fullName>
    </recommendedName>
</protein>
<dbReference type="OrthoDB" id="427456at2759"/>
<evidence type="ECO:0000256" key="8">
    <source>
        <dbReference type="ARBA" id="ARBA00023136"/>
    </source>
</evidence>
<evidence type="ECO:0000256" key="4">
    <source>
        <dbReference type="ARBA" id="ARBA00022692"/>
    </source>
</evidence>
<proteinExistence type="predicted"/>
<dbReference type="Gene3D" id="1.20.120.350">
    <property type="entry name" value="Voltage-gated potassium channels. Chain C"/>
    <property type="match status" value="1"/>
</dbReference>
<keyword evidence="3" id="KW-1003">Cell membrane</keyword>
<keyword evidence="5" id="KW-0851">Voltage-gated channel</keyword>
<evidence type="ECO:0000256" key="10">
    <source>
        <dbReference type="SAM" id="Coils"/>
    </source>
</evidence>
<evidence type="ECO:0000256" key="3">
    <source>
        <dbReference type="ARBA" id="ARBA00022475"/>
    </source>
</evidence>
<keyword evidence="8" id="KW-0472">Membrane</keyword>
<dbReference type="GO" id="GO:0030171">
    <property type="term" value="F:voltage-gated proton channel activity"/>
    <property type="evidence" value="ECO:0007669"/>
    <property type="project" value="InterPro"/>
</dbReference>
<keyword evidence="4" id="KW-0812">Transmembrane</keyword>
<dbReference type="OMA" id="RDDSTNC"/>
<dbReference type="PANTHER" id="PTHR46480">
    <property type="entry name" value="F20B24.22"/>
    <property type="match status" value="1"/>
</dbReference>
<evidence type="ECO:0000256" key="11">
    <source>
        <dbReference type="SAM" id="MobiDB-lite"/>
    </source>
</evidence>
<dbReference type="GO" id="GO:0034702">
    <property type="term" value="C:monoatomic ion channel complex"/>
    <property type="evidence" value="ECO:0007669"/>
    <property type="project" value="UniProtKB-KW"/>
</dbReference>
<keyword evidence="13" id="KW-1185">Reference proteome</keyword>
<evidence type="ECO:0008006" key="14">
    <source>
        <dbReference type="Google" id="ProtNLM"/>
    </source>
</evidence>
<evidence type="ECO:0000256" key="6">
    <source>
        <dbReference type="ARBA" id="ARBA00022989"/>
    </source>
</evidence>